<sequence length="1052" mass="118079">ADPHFLKTSDDFGVQGVACDYCFMGGAVESDKATDKCLPTLVHKFYGDRRVSARVVPRKGPETYAVKATVDDVMQAGFAKFTYKSDGEPAIKSLKQEVVKKLREVAGPVDVILEESGTSESQQNAVVERAIWEVQSTARTLVHACLEHHRVQVPFKHPLRIYAVEYAGQLLNRSQRAAKDNRTAYEIRKGKPYRRKLPPFGEAVMHMPVSTVRRRRKSEDRWETGIYLGLVERSNMLLVGTPRGVFKVNCVKRLPAIQSSDRGGPRFDSESRKLIVDGVRQEHHQTNDQEEHRFYDQVKSQESRIRRKRVAPCRLAVQARLRTPFEQKRVAPHCGEVAEIAGELMHLGAAIGPRLQEAIRQPIKDDVDVIESEAFCRKRFADQASRWGVHPGVALDLTTGWDLKNQTHVEQHVKAGRAAEWLTNSGCIAEELTKLQGGDRENAISSIVTMSPMVESKPAIVAAVLRGLRRQLQQDGAVSINALEPGITGHDTQEWDEDGLEQFFDELTGERLNSRDVREAKVKEIEFLRTFPVYEKVPEAMAKGKEFISTRWTITNKGDVNAPDVRARFVGREFKWKSLAMENTFAATPPLESLKYLLSRFQSRRRGPARSPGERRILVLDVSRAHFHPKCRRELCIRLPEDAQAGFVGRLLRTLYGTRDAANAWDEFFNEAIVRREYEVGLSSPCLYYCAAEDSAGWRHGDDLVFEGPDEWLDRLEEGFRSVMILKRRAKLGWGTADDKHVTILNRLVDLNDASRVVSLEPDPRHVDLLRGLVGFDGRSKSATTPADKRLEDMHDEEPLGRGQATAFRSATMRLAYLAADVPVYGFSANRLARFMAKPTVGSWARLKRCLRYLHGHGRWIQQFPLQDQPGRIDVYADSDWAQDLDRKSVSCAVAMHGKHCLRVQVATQTAPALSSGEAEFVAQVKGGSTAIGMRSMIRDMGGQVPIDLHTDSTAGKGIASRVGLGKVRYLDTGLLWLQHHVNRRDLRIKKVHKDENLADIGTKAVSVTVQETLMKLMNFREATGRHPKALRVAGEAVEPEAGSTVLADEPD</sequence>
<dbReference type="PANTHER" id="PTHR11439">
    <property type="entry name" value="GAG-POL-RELATED RETROTRANSPOSON"/>
    <property type="match status" value="1"/>
</dbReference>
<organism evidence="1 2">
    <name type="scientific">Prorocentrum cordatum</name>
    <dbReference type="NCBI Taxonomy" id="2364126"/>
    <lineage>
        <taxon>Eukaryota</taxon>
        <taxon>Sar</taxon>
        <taxon>Alveolata</taxon>
        <taxon>Dinophyceae</taxon>
        <taxon>Prorocentrales</taxon>
        <taxon>Prorocentraceae</taxon>
        <taxon>Prorocentrum</taxon>
    </lineage>
</organism>
<accession>A0ABN9R165</accession>
<evidence type="ECO:0000313" key="1">
    <source>
        <dbReference type="EMBL" id="CAK0811198.1"/>
    </source>
</evidence>
<evidence type="ECO:0000313" key="2">
    <source>
        <dbReference type="Proteomes" id="UP001189429"/>
    </source>
</evidence>
<evidence type="ECO:0008006" key="3">
    <source>
        <dbReference type="Google" id="ProtNLM"/>
    </source>
</evidence>
<feature type="non-terminal residue" evidence="1">
    <location>
        <position position="1"/>
    </location>
</feature>
<name>A0ABN9R165_9DINO</name>
<dbReference type="CDD" id="cd09272">
    <property type="entry name" value="RNase_HI_RT_Ty1"/>
    <property type="match status" value="1"/>
</dbReference>
<dbReference type="Proteomes" id="UP001189429">
    <property type="component" value="Unassembled WGS sequence"/>
</dbReference>
<comment type="caution">
    <text evidence="1">The sequence shown here is derived from an EMBL/GenBank/DDBJ whole genome shotgun (WGS) entry which is preliminary data.</text>
</comment>
<dbReference type="PANTHER" id="PTHR11439:SF483">
    <property type="entry name" value="PEPTIDE SYNTHASE GLIP-LIKE, PUTATIVE (AFU_ORTHOLOGUE AFUA_3G12920)-RELATED"/>
    <property type="match status" value="1"/>
</dbReference>
<gene>
    <name evidence="1" type="ORF">PCOR1329_LOCUS15905</name>
</gene>
<reference evidence="1" key="1">
    <citation type="submission" date="2023-10" db="EMBL/GenBank/DDBJ databases">
        <authorList>
            <person name="Chen Y."/>
            <person name="Shah S."/>
            <person name="Dougan E. K."/>
            <person name="Thang M."/>
            <person name="Chan C."/>
        </authorList>
    </citation>
    <scope>NUCLEOTIDE SEQUENCE [LARGE SCALE GENOMIC DNA]</scope>
</reference>
<protein>
    <recommendedName>
        <fullName evidence="3">RNA-directed RNA polymerase</fullName>
    </recommendedName>
</protein>
<keyword evidence="2" id="KW-1185">Reference proteome</keyword>
<proteinExistence type="predicted"/>
<dbReference type="EMBL" id="CAUYUJ010004850">
    <property type="protein sequence ID" value="CAK0811198.1"/>
    <property type="molecule type" value="Genomic_DNA"/>
</dbReference>